<sequence>MIEWTFLTEIINLYNELKSEREKIRQLNNDLGKKYNLETTETRGIETEEEEIIAKKSGENEDDKKAWESFKDINNLNDTVAKLEVQLTEKDTEIEGLERDKKGLQNKLDTADNENKILTKEKTDLQTEINGKAEKITELEKDKNDLKTERDANAELAVKHAGVLKSVDNQFDVFDLDETGGFVLNDTKVNNLKDIVAVARALGILGEGNIVDEDKKQKVINGFASFITINGDFPDIFDGNGKLVVEKYNKLRDDVDKRDEYEAKIRNSNEADAEADKVKATNAEMIKALQNAEQVVPTRGFLETDAEYNARLVQKIKDLKNNKNDETEQIKEKFKEALQKAQELLGLTTGKKSLVAATSPKFRTYTEANNEFLKIIEEFKNDTISRLDEFLSDYGTVNEEGFNYKTLIENVKDFNFAEVSRLEDDQIQFELRKAGMRREDLENDYSELEGDEPIGPEVNRIRRKVIKEIHEKKTDLTKVKNDNEAYLNSFVQATVPGDRGLGDLVYRAKKIVEGAKDLQLDAEQNERQRVQRDLTAAISGLATRTNERDDARTERDTLQTTLNTRTTERDTALRQKNDLQTQLNTANNTINGAKNHLGVGDLNNLPDMSGNTLQQALNKARRTDTAEAEVGTMRTQRDNAITERNTYRAALRDDVVSEVATNLDDVLNRAARTTTAETYLQNDLRIANLTNLPNNNTGQTAAKNSAEGNLDNIVLRDVPGGNNNAKYTALKDYLRDPARGNQGTTFTNALN</sequence>
<accession>A0ACA9M6U1</accession>
<name>A0ACA9M6U1_9GLOM</name>
<dbReference type="Proteomes" id="UP000789920">
    <property type="component" value="Unassembled WGS sequence"/>
</dbReference>
<reference evidence="1" key="1">
    <citation type="submission" date="2021-06" db="EMBL/GenBank/DDBJ databases">
        <authorList>
            <person name="Kallberg Y."/>
            <person name="Tangrot J."/>
            <person name="Rosling A."/>
        </authorList>
    </citation>
    <scope>NUCLEOTIDE SEQUENCE</scope>
    <source>
        <strain evidence="1">MA461A</strain>
    </source>
</reference>
<proteinExistence type="predicted"/>
<keyword evidence="2" id="KW-1185">Reference proteome</keyword>
<comment type="caution">
    <text evidence="1">The sequence shown here is derived from an EMBL/GenBank/DDBJ whole genome shotgun (WGS) entry which is preliminary data.</text>
</comment>
<evidence type="ECO:0000313" key="2">
    <source>
        <dbReference type="Proteomes" id="UP000789920"/>
    </source>
</evidence>
<evidence type="ECO:0000313" key="1">
    <source>
        <dbReference type="EMBL" id="CAG8570862.1"/>
    </source>
</evidence>
<gene>
    <name evidence="1" type="ORF">RPERSI_LOCUS4748</name>
</gene>
<protein>
    <submittedName>
        <fullName evidence="1">18771_t:CDS:1</fullName>
    </submittedName>
</protein>
<dbReference type="EMBL" id="CAJVQC010006756">
    <property type="protein sequence ID" value="CAG8570862.1"/>
    <property type="molecule type" value="Genomic_DNA"/>
</dbReference>
<organism evidence="1 2">
    <name type="scientific">Racocetra persica</name>
    <dbReference type="NCBI Taxonomy" id="160502"/>
    <lineage>
        <taxon>Eukaryota</taxon>
        <taxon>Fungi</taxon>
        <taxon>Fungi incertae sedis</taxon>
        <taxon>Mucoromycota</taxon>
        <taxon>Glomeromycotina</taxon>
        <taxon>Glomeromycetes</taxon>
        <taxon>Diversisporales</taxon>
        <taxon>Gigasporaceae</taxon>
        <taxon>Racocetra</taxon>
    </lineage>
</organism>